<proteinExistence type="predicted"/>
<keyword evidence="1" id="KW-0472">Membrane</keyword>
<dbReference type="InterPro" id="IPR032531">
    <property type="entry name" value="DUF4956"/>
</dbReference>
<feature type="transmembrane region" description="Helical" evidence="1">
    <location>
        <begin position="20"/>
        <end position="40"/>
    </location>
</feature>
<evidence type="ECO:0008006" key="4">
    <source>
        <dbReference type="Google" id="ProtNLM"/>
    </source>
</evidence>
<accession>A0ABS2PR81</accession>
<dbReference type="Proteomes" id="UP000697472">
    <property type="component" value="Unassembled WGS sequence"/>
</dbReference>
<name>A0ABS2PR81_9STRE</name>
<reference evidence="2 3" key="1">
    <citation type="submission" date="2021-01" db="EMBL/GenBank/DDBJ databases">
        <title>Genomic Encyclopedia of Type Strains, Phase IV (KMG-IV): sequencing the most valuable type-strain genomes for metagenomic binning, comparative biology and taxonomic classification.</title>
        <authorList>
            <person name="Goeker M."/>
        </authorList>
    </citation>
    <scope>NUCLEOTIDE SEQUENCE [LARGE SCALE GENOMIC DNA]</scope>
    <source>
        <strain evidence="2 3">DSM 27382</strain>
    </source>
</reference>
<organism evidence="2 3">
    <name type="scientific">Streptococcus loxodontisalivarius</name>
    <dbReference type="NCBI Taxonomy" id="1349415"/>
    <lineage>
        <taxon>Bacteria</taxon>
        <taxon>Bacillati</taxon>
        <taxon>Bacillota</taxon>
        <taxon>Bacilli</taxon>
        <taxon>Lactobacillales</taxon>
        <taxon>Streptococcaceae</taxon>
        <taxon>Streptococcus</taxon>
    </lineage>
</organism>
<evidence type="ECO:0000313" key="2">
    <source>
        <dbReference type="EMBL" id="MBM7642004.1"/>
    </source>
</evidence>
<feature type="transmembrane region" description="Helical" evidence="1">
    <location>
        <begin position="97"/>
        <end position="130"/>
    </location>
</feature>
<feature type="transmembrane region" description="Helical" evidence="1">
    <location>
        <begin position="52"/>
        <end position="85"/>
    </location>
</feature>
<evidence type="ECO:0000313" key="3">
    <source>
        <dbReference type="Proteomes" id="UP000697472"/>
    </source>
</evidence>
<sequence>MSASLFNSVFTTTTTSVNAGMLILALFVSLLLGLALSWVYKYRTLYTREFVITLAILPSLMTLVIFLVNGNLGTSVAVAGVFSLIRFRSATSGSRELLAVFLSMIIGLACGMGYLLLSAATTLILLLIWFSLENMKIIADSQTRRHLTLTVANREDLNQILEKLFANYCATHLLISINSTGSGDQLKLVYEVDLKPNITDFQLSQGFLASLDNLDLALTKQAKKKKNL</sequence>
<keyword evidence="1" id="KW-1133">Transmembrane helix</keyword>
<dbReference type="Pfam" id="PF16316">
    <property type="entry name" value="DUF4956"/>
    <property type="match status" value="1"/>
</dbReference>
<dbReference type="RefSeq" id="WP_205008871.1">
    <property type="nucleotide sequence ID" value="NZ_JAFBEH010000003.1"/>
</dbReference>
<protein>
    <recommendedName>
        <fullName evidence="4">DUF4956 domain-containing protein</fullName>
    </recommendedName>
</protein>
<comment type="caution">
    <text evidence="2">The sequence shown here is derived from an EMBL/GenBank/DDBJ whole genome shotgun (WGS) entry which is preliminary data.</text>
</comment>
<keyword evidence="1" id="KW-0812">Transmembrane</keyword>
<dbReference type="EMBL" id="JAFBEH010000003">
    <property type="protein sequence ID" value="MBM7642004.1"/>
    <property type="molecule type" value="Genomic_DNA"/>
</dbReference>
<evidence type="ECO:0000256" key="1">
    <source>
        <dbReference type="SAM" id="Phobius"/>
    </source>
</evidence>
<keyword evidence="3" id="KW-1185">Reference proteome</keyword>
<gene>
    <name evidence="2" type="ORF">JOC28_000296</name>
</gene>